<evidence type="ECO:0000259" key="1">
    <source>
        <dbReference type="PROSITE" id="PS50880"/>
    </source>
</evidence>
<dbReference type="CDD" id="cd01029">
    <property type="entry name" value="TOPRIM_primases"/>
    <property type="match status" value="1"/>
</dbReference>
<evidence type="ECO:0000313" key="2">
    <source>
        <dbReference type="EMBL" id="OPA78876.1"/>
    </source>
</evidence>
<dbReference type="Gene3D" id="3.40.1360.10">
    <property type="match status" value="1"/>
</dbReference>
<organism evidence="2 3">
    <name type="scientific">Campylobacter pinnipediorum subsp. pinnipediorum</name>
    <dbReference type="NCBI Taxonomy" id="1660067"/>
    <lineage>
        <taxon>Bacteria</taxon>
        <taxon>Pseudomonadati</taxon>
        <taxon>Campylobacterota</taxon>
        <taxon>Epsilonproteobacteria</taxon>
        <taxon>Campylobacterales</taxon>
        <taxon>Campylobacteraceae</taxon>
        <taxon>Campylobacter</taxon>
    </lineage>
</organism>
<dbReference type="SUPFAM" id="SSF56731">
    <property type="entry name" value="DNA primase core"/>
    <property type="match status" value="1"/>
</dbReference>
<gene>
    <name evidence="2" type="ORF">BFG04_02300</name>
</gene>
<dbReference type="InterPro" id="IPR025054">
    <property type="entry name" value="DUF3991"/>
</dbReference>
<protein>
    <recommendedName>
        <fullName evidence="1">Toprim domain-containing protein</fullName>
    </recommendedName>
</protein>
<dbReference type="InterPro" id="IPR034154">
    <property type="entry name" value="TOPRIM_DnaG/twinkle"/>
</dbReference>
<dbReference type="Pfam" id="PF13154">
    <property type="entry name" value="DUF3991"/>
    <property type="match status" value="1"/>
</dbReference>
<comment type="caution">
    <text evidence="2">The sequence shown here is derived from an EMBL/GenBank/DDBJ whole genome shotgun (WGS) entry which is preliminary data.</text>
</comment>
<accession>A0AAX0LA39</accession>
<evidence type="ECO:0000313" key="3">
    <source>
        <dbReference type="Proteomes" id="UP000189728"/>
    </source>
</evidence>
<dbReference type="EMBL" id="MCRK01000024">
    <property type="protein sequence ID" value="OPA78876.1"/>
    <property type="molecule type" value="Genomic_DNA"/>
</dbReference>
<proteinExistence type="predicted"/>
<name>A0AAX0LA39_9BACT</name>
<dbReference type="PROSITE" id="PS50880">
    <property type="entry name" value="TOPRIM"/>
    <property type="match status" value="1"/>
</dbReference>
<sequence length="215" mass="24461">MEKITGSGARYSSFNKSDSKLIKKEKDFILPAKVDDISKVYQYLCEIRKIKKKLVDRMIAENKLYQDNRNNCVFVGYDMAGIPRYALRVGTNQSINLKGEVRGSDKAFAPSPRCNHKSDNIAVFESVIDALSYESMNSAENLNTLALPGISSLRLEQYLKENPQTKTIILMLDNDETGINASKELASKYSEKGYNVMIHLPRKHKDWNEELVSQR</sequence>
<feature type="domain" description="Toprim" evidence="1">
    <location>
        <begin position="119"/>
        <end position="201"/>
    </location>
</feature>
<dbReference type="Proteomes" id="UP000189728">
    <property type="component" value="Unassembled WGS sequence"/>
</dbReference>
<dbReference type="InterPro" id="IPR006171">
    <property type="entry name" value="TOPRIM_dom"/>
</dbReference>
<reference evidence="2 3" key="1">
    <citation type="submission" date="2016-08" db="EMBL/GenBank/DDBJ databases">
        <title>Campylobacter species from sea mammals.</title>
        <authorList>
            <person name="Gilbert M.J."/>
            <person name="Byrne B.A."/>
            <person name="Zomer A.L."/>
            <person name="Wagenaar J.A."/>
        </authorList>
    </citation>
    <scope>NUCLEOTIDE SEQUENCE [LARGE SCALE GENOMIC DNA]</scope>
    <source>
        <strain evidence="2 3">1105248</strain>
    </source>
</reference>
<dbReference type="AlphaFoldDB" id="A0AAX0LA39"/>
<dbReference type="Pfam" id="PF13155">
    <property type="entry name" value="Toprim_2"/>
    <property type="match status" value="1"/>
</dbReference>
<dbReference type="RefSeq" id="WP_078415383.1">
    <property type="nucleotide sequence ID" value="NZ_MCRK01000024.1"/>
</dbReference>